<evidence type="ECO:0000256" key="4">
    <source>
        <dbReference type="ARBA" id="ARBA00022771"/>
    </source>
</evidence>
<keyword evidence="2 9" id="KW-0808">Transferase</keyword>
<comment type="pathway">
    <text evidence="9">Protein modification; protein ubiquitination.</text>
</comment>
<evidence type="ECO:0000256" key="5">
    <source>
        <dbReference type="ARBA" id="ARBA00022786"/>
    </source>
</evidence>
<feature type="zinc finger region" description="UBR-type" evidence="8">
    <location>
        <begin position="88"/>
        <end position="160"/>
    </location>
</feature>
<dbReference type="InterPro" id="IPR044046">
    <property type="entry name" value="E3_ligase_UBR-like_C"/>
</dbReference>
<feature type="compositionally biased region" description="Acidic residues" evidence="10">
    <location>
        <begin position="407"/>
        <end position="430"/>
    </location>
</feature>
<evidence type="ECO:0000313" key="12">
    <source>
        <dbReference type="EMBL" id="KUJ18579.1"/>
    </source>
</evidence>
<dbReference type="Proteomes" id="UP000070700">
    <property type="component" value="Unassembled WGS sequence"/>
</dbReference>
<dbReference type="GO" id="GO:0016567">
    <property type="term" value="P:protein ubiquitination"/>
    <property type="evidence" value="ECO:0007669"/>
    <property type="project" value="UniProtKB-UniRule"/>
</dbReference>
<dbReference type="PANTHER" id="PTHR21497:SF24">
    <property type="entry name" value="E3 UBIQUITIN-PROTEIN LIGASE UBR1"/>
    <property type="match status" value="1"/>
</dbReference>
<dbReference type="Pfam" id="PF18995">
    <property type="entry name" value="PRT6_C"/>
    <property type="match status" value="1"/>
</dbReference>
<keyword evidence="4 9" id="KW-0863">Zinc-finger</keyword>
<name>A0A194XEK7_MOLSC</name>
<evidence type="ECO:0000256" key="7">
    <source>
        <dbReference type="ARBA" id="ARBA00046341"/>
    </source>
</evidence>
<keyword evidence="5 9" id="KW-0833">Ubl conjugation pathway</keyword>
<evidence type="ECO:0000256" key="1">
    <source>
        <dbReference type="ARBA" id="ARBA00000900"/>
    </source>
</evidence>
<dbReference type="Gene3D" id="2.10.110.30">
    <property type="match status" value="1"/>
</dbReference>
<proteinExistence type="inferred from homology"/>
<dbReference type="InterPro" id="IPR003126">
    <property type="entry name" value="Znf_UBR"/>
</dbReference>
<keyword evidence="3 9" id="KW-0479">Metal-binding</keyword>
<dbReference type="FunCoup" id="A0A194XEK7">
    <property type="interactions" value="72"/>
</dbReference>
<dbReference type="FunFam" id="2.10.110.30:FF:000001">
    <property type="entry name" value="E3 ubiquitin-protein ligase UBR2 isoform 1"/>
    <property type="match status" value="1"/>
</dbReference>
<dbReference type="PROSITE" id="PS51157">
    <property type="entry name" value="ZF_UBR"/>
    <property type="match status" value="1"/>
</dbReference>
<dbReference type="GeneID" id="28832125"/>
<feature type="region of interest" description="Disordered" evidence="10">
    <location>
        <begin position="403"/>
        <end position="430"/>
    </location>
</feature>
<comment type="catalytic activity">
    <reaction evidence="1 9">
        <text>S-ubiquitinyl-[E2 ubiquitin-conjugating enzyme]-L-cysteine + [acceptor protein]-L-lysine = [E2 ubiquitin-conjugating enzyme]-L-cysteine + N(6)-ubiquitinyl-[acceptor protein]-L-lysine.</text>
        <dbReference type="EC" id="2.3.2.27"/>
    </reaction>
</comment>
<feature type="compositionally biased region" description="Pro residues" evidence="10">
    <location>
        <begin position="505"/>
        <end position="517"/>
    </location>
</feature>
<dbReference type="CDD" id="cd16482">
    <property type="entry name" value="RING-H2_UBR1-like"/>
    <property type="match status" value="1"/>
</dbReference>
<evidence type="ECO:0000256" key="9">
    <source>
        <dbReference type="RuleBase" id="RU366018"/>
    </source>
</evidence>
<dbReference type="RefSeq" id="XP_018072934.1">
    <property type="nucleotide sequence ID" value="XM_018222399.1"/>
</dbReference>
<dbReference type="InterPro" id="IPR055194">
    <property type="entry name" value="UBR1-like_WH"/>
</dbReference>
<feature type="compositionally biased region" description="Low complexity" evidence="10">
    <location>
        <begin position="1662"/>
        <end position="1674"/>
    </location>
</feature>
<dbReference type="PANTHER" id="PTHR21497">
    <property type="entry name" value="UBIQUITIN LIGASE E3 ALPHA-RELATED"/>
    <property type="match status" value="1"/>
</dbReference>
<comment type="function">
    <text evidence="9">Ubiquitin ligase protein which is a component of the N-end rule pathway. Recognizes and binds to proteins bearing specific N-terminal residues that are destabilizing according to the N-end rule, leading to their ubiquitination and subsequent degradation.</text>
</comment>
<comment type="similarity">
    <text evidence="7 9">Belongs to the E3 ubiquitin-protein ligase UBR1-like family.</text>
</comment>
<evidence type="ECO:0000256" key="3">
    <source>
        <dbReference type="ARBA" id="ARBA00022723"/>
    </source>
</evidence>
<dbReference type="InterPro" id="IPR042065">
    <property type="entry name" value="E3_ELL-like"/>
</dbReference>
<feature type="domain" description="UBR-type" evidence="11">
    <location>
        <begin position="88"/>
        <end position="160"/>
    </location>
</feature>
<dbReference type="SUPFAM" id="SSF46785">
    <property type="entry name" value="Winged helix' DNA-binding domain"/>
    <property type="match status" value="1"/>
</dbReference>
<dbReference type="InterPro" id="IPR039164">
    <property type="entry name" value="UBR1-like"/>
</dbReference>
<dbReference type="Gene3D" id="1.10.10.2670">
    <property type="entry name" value="E3 ubiquitin-protein ligase"/>
    <property type="match status" value="1"/>
</dbReference>
<dbReference type="UniPathway" id="UPA00143"/>
<dbReference type="Pfam" id="PF22960">
    <property type="entry name" value="WHD_UBR1"/>
    <property type="match status" value="1"/>
</dbReference>
<dbReference type="OrthoDB" id="26387at2759"/>
<dbReference type="EC" id="2.3.2.27" evidence="9"/>
<dbReference type="InterPro" id="IPR036390">
    <property type="entry name" value="WH_DNA-bd_sf"/>
</dbReference>
<evidence type="ECO:0000256" key="8">
    <source>
        <dbReference type="PROSITE-ProRule" id="PRU00508"/>
    </source>
</evidence>
<protein>
    <recommendedName>
        <fullName evidence="9">E3 ubiquitin-protein ligase</fullName>
        <ecNumber evidence="9">2.3.2.27</ecNumber>
    </recommendedName>
</protein>
<dbReference type="EMBL" id="KQ947412">
    <property type="protein sequence ID" value="KUJ18579.1"/>
    <property type="molecule type" value="Genomic_DNA"/>
</dbReference>
<dbReference type="GO" id="GO:0005737">
    <property type="term" value="C:cytoplasm"/>
    <property type="evidence" value="ECO:0007669"/>
    <property type="project" value="TreeGrafter"/>
</dbReference>
<feature type="region of interest" description="Disordered" evidence="10">
    <location>
        <begin position="471"/>
        <end position="538"/>
    </location>
</feature>
<keyword evidence="6 9" id="KW-0862">Zinc</keyword>
<dbReference type="GO" id="GO:0008270">
    <property type="term" value="F:zinc ion binding"/>
    <property type="evidence" value="ECO:0007669"/>
    <property type="project" value="UniProtKB-UniRule"/>
</dbReference>
<feature type="region of interest" description="Disordered" evidence="10">
    <location>
        <begin position="1647"/>
        <end position="1674"/>
    </location>
</feature>
<sequence>MMESMSTQERQLCEFLKTQPRVHKNRYTQHAENTLLQSLFWSLACGRSDYLRLFFPDNTRPLQNATWKLRKAQGGADGDEFTEAARGKACGHIFKAGEATYRCKTCSQDDTCVLCSRCYDSSDHTGHMVYVSVSLGNSGCCDCGDPEAWRLPVHCSIHTPHDDELQGKGKGKAPSLPNDLVEAIRMTIGRVFDYICDVISCSPEQLRLPKSKANILLDEEQSRLTSQFYDGDIAEDPCEFALLLWNDEKHTVNEVRDQVARACKVTSREGLQRAHETDDIGRSIVKYSFDVDELLAVSEVIEQIKVTVTIRSARDTFREQMCGTIIEWLSDIAGCSVGSDHNILRQVVCEEMLKPWSLGSEASNKDVGMKGIDDHEIEERVNYREAMLMQQARIIRAAALAANAESGSDDDDDNDAASNPEEPDDDDDGDVVFQIEGGTVDVDDADESEFGDGPATMMEYLVQVPANMVPASASQRTDADGDVDMDQNDRENSPMEVSEATMAGYPPPPPPPPPAPVRPLREPIRDRDLTPSDSDTAEMQPLIAPPIYAKAGLDIPKTPRGVAKLQDAPRPPKYWLETPPGFREAMPVAIHENLFKRLRLDWMILFDLRMWKKVRIDLRDLYISTVVTIPEFKRILGLRFAGLYTTLAQLYLIADREPDHSIINISLQMLTTPTITAEIIERGNFLTNLMAILYTFLTTRQVGHPHEINPNATLAFDSGSVTNRRMYHFFMDLRYLFSSDHVQEKLRVDDRYMLQFLDLVKLHQGICPNVRAVGEHVEYETDAWISASLITREINRLCRQFSESFKWSPGEDHTYISNAIRLTAKAVILNSLGTERRRFVQAEIKDEIKFKKVGDYEFDTTERSGKFLQHHVVKFVVESQPISFHHALHYTLSWLIECGKNMSRENLQHLLSFTTADLLQKPKSMGQRTMPSQEYTPEDHLMAAFDYPLRVCAWLAQMKAGMWVRNGMSLRHQMGTYRGVSQRDVSHHRDIFLLQTAMVVCPPARVLVSIIDRFGLEHWMKGIYEQKADSLEDGQVLDVVEDLIHLLIVLISDRTSLVTSEEDQSPHVLAMRRDITHVLCFKPLSFSEICSKLPDKFQDQEECQDILDEMTTFKPPEGLSDVGTFELKEQFLEDIDPYIAHYNKNQREESENAYKIWMAKKTGRAATDIVFEPKLKVIESGAFADLAAFTRTGIFGQIVYYALMYSVQAQAVAPTVPMTRVEAFLQVVLHLVLIAIAEDKTDEDEMSEESLQSFVYIALTAPARTNFLKQSPPSKTIAALLEMLSRKDEYKACHTKIALVLKRMKQKQPRNFEASFARLGVPVDRISTASPANNNVLEDREKKKQAAMERQAKVMAQFQQQQRNFIDNQGDIDWGEDDISDDNLEVEGEDQKTYWQYPSGTCILCQEETKDGRLYGTFALVTPSTILRQTDFQDPDFVREVAKTPSSLDRSAESIRPCGVAGENREQVHKVTASGVEIVTERQFIGKGFPSGSTRNGPVSVGCGHIMHYKCFEVYYEASNRRHQHQIARHHPERLDMNEFVCPLCKALGNSFLPIIWAPKEELSINRLQPKTNFNDWIKSVTVQSDSVPLAFPNSGERERAFFMQQNNSVLLNSLNARTSDLLSEAWNPLVPAVTPTAMGLLPLGPLPPGPTPGHTIRLDHSSSNSSNSPTHNSSLMTELVGIYRRLRDTMQKNRLPTRHRILPSQQNDGPLDDLCANDTLAQSLGFSISAVEIHQRGVASQSVMTFLEGVPQQALVHLRVLAETASSYVSVGGVRMGSRIAQDFTTDYEDQFQQLFLPSSLKQTTGQESTYRDSTAECLLEKDIFVFLTECSLCLAAMDDEIDIMHVIKLCYLAELIKVVMKMSRNKGKSSFLSWINYDFEPSNPQGLDAFKYFCCQVRSWDLSNGSHRKEPPSSVMEQPCFDGAESCRSFAKKYALVFLRKVALLLHVRYGVAFHNHVSSDPSADELDRLTEALRLPTFDEMCASIYGKSPLSPLAQGWVLRAGCHPQTSESPSKISLSHPAIFELIGLPKNYDTLMEETMKRRCPTTGKDVSDPMLCLFCGVITCGQSICCLKDGPRSPTGRVQQIGGAQQHMLKCQQNIGLFINIRKCTVFYLYHTSGSWMVAPYIDKYGEVDPGLRHSRQLFLNQKRYDALLRTVWLGHGVPSVISRKLEMDINNGGWETI</sequence>
<dbReference type="STRING" id="149040.A0A194XEK7"/>
<dbReference type="GO" id="GO:0071596">
    <property type="term" value="P:ubiquitin-dependent protein catabolic process via the N-end rule pathway"/>
    <property type="evidence" value="ECO:0007669"/>
    <property type="project" value="UniProtKB-UniRule"/>
</dbReference>
<gene>
    <name evidence="12" type="ORF">LY89DRAFT_780625</name>
</gene>
<reference evidence="12 13" key="1">
    <citation type="submission" date="2015-10" db="EMBL/GenBank/DDBJ databases">
        <title>Full genome of DAOMC 229536 Phialocephala scopiformis, a fungal endophyte of spruce producing the potent anti-insectan compound rugulosin.</title>
        <authorList>
            <consortium name="DOE Joint Genome Institute"/>
            <person name="Walker A.K."/>
            <person name="Frasz S.L."/>
            <person name="Seifert K.A."/>
            <person name="Miller J.D."/>
            <person name="Mondo S.J."/>
            <person name="Labutti K."/>
            <person name="Lipzen A."/>
            <person name="Dockter R."/>
            <person name="Kennedy M."/>
            <person name="Grigoriev I.V."/>
            <person name="Spatafora J.W."/>
        </authorList>
    </citation>
    <scope>NUCLEOTIDE SEQUENCE [LARGE SCALE GENOMIC DNA]</scope>
    <source>
        <strain evidence="12 13">CBS 120377</strain>
    </source>
</reference>
<dbReference type="SMART" id="SM00396">
    <property type="entry name" value="ZnF_UBR1"/>
    <property type="match status" value="1"/>
</dbReference>
<organism evidence="12 13">
    <name type="scientific">Mollisia scopiformis</name>
    <name type="common">Conifer needle endophyte fungus</name>
    <name type="synonym">Phialocephala scopiformis</name>
    <dbReference type="NCBI Taxonomy" id="149040"/>
    <lineage>
        <taxon>Eukaryota</taxon>
        <taxon>Fungi</taxon>
        <taxon>Dikarya</taxon>
        <taxon>Ascomycota</taxon>
        <taxon>Pezizomycotina</taxon>
        <taxon>Leotiomycetes</taxon>
        <taxon>Helotiales</taxon>
        <taxon>Mollisiaceae</taxon>
        <taxon>Mollisia</taxon>
    </lineage>
</organism>
<accession>A0A194XEK7</accession>
<dbReference type="Pfam" id="PF02207">
    <property type="entry name" value="zf-UBR"/>
    <property type="match status" value="1"/>
</dbReference>
<keyword evidence="13" id="KW-1185">Reference proteome</keyword>
<dbReference type="InParanoid" id="A0A194XEK7"/>
<dbReference type="CDD" id="cd19673">
    <property type="entry name" value="UBR-box_UBR3"/>
    <property type="match status" value="1"/>
</dbReference>
<feature type="compositionally biased region" description="Basic and acidic residues" evidence="10">
    <location>
        <begin position="519"/>
        <end position="530"/>
    </location>
</feature>
<dbReference type="GO" id="GO:0061630">
    <property type="term" value="F:ubiquitin protein ligase activity"/>
    <property type="evidence" value="ECO:0007669"/>
    <property type="project" value="UniProtKB-UniRule"/>
</dbReference>
<evidence type="ECO:0000259" key="11">
    <source>
        <dbReference type="PROSITE" id="PS51157"/>
    </source>
</evidence>
<evidence type="ECO:0000256" key="10">
    <source>
        <dbReference type="SAM" id="MobiDB-lite"/>
    </source>
</evidence>
<evidence type="ECO:0000256" key="6">
    <source>
        <dbReference type="ARBA" id="ARBA00022833"/>
    </source>
</evidence>
<dbReference type="GO" id="GO:0000151">
    <property type="term" value="C:ubiquitin ligase complex"/>
    <property type="evidence" value="ECO:0007669"/>
    <property type="project" value="TreeGrafter"/>
</dbReference>
<evidence type="ECO:0000256" key="2">
    <source>
        <dbReference type="ARBA" id="ARBA00022679"/>
    </source>
</evidence>
<evidence type="ECO:0000313" key="13">
    <source>
        <dbReference type="Proteomes" id="UP000070700"/>
    </source>
</evidence>
<dbReference type="KEGG" id="psco:LY89DRAFT_780625"/>